<dbReference type="AlphaFoldDB" id="A0A1M6NNC0"/>
<dbReference type="RefSeq" id="WP_154071240.1">
    <property type="nucleotide sequence ID" value="NZ_LT670844.1"/>
</dbReference>
<evidence type="ECO:0000313" key="1">
    <source>
        <dbReference type="EMBL" id="SHJ97062.1"/>
    </source>
</evidence>
<accession>A0A1M6NNC0</accession>
<reference evidence="1 2" key="1">
    <citation type="submission" date="2016-11" db="EMBL/GenBank/DDBJ databases">
        <authorList>
            <person name="Jaros S."/>
            <person name="Januszkiewicz K."/>
            <person name="Wedrychowicz H."/>
        </authorList>
    </citation>
    <scope>NUCLEOTIDE SEQUENCE [LARGE SCALE GENOMIC DNA]</scope>
    <source>
        <strain evidence="1 2">GAS499</strain>
    </source>
</reference>
<gene>
    <name evidence="1" type="ORF">SAMN05444159_2048</name>
</gene>
<name>A0A1M6NNC0_9BRAD</name>
<dbReference type="EMBL" id="LT670844">
    <property type="protein sequence ID" value="SHJ97062.1"/>
    <property type="molecule type" value="Genomic_DNA"/>
</dbReference>
<proteinExistence type="predicted"/>
<organism evidence="1 2">
    <name type="scientific">Bradyrhizobium lablabi</name>
    <dbReference type="NCBI Taxonomy" id="722472"/>
    <lineage>
        <taxon>Bacteria</taxon>
        <taxon>Pseudomonadati</taxon>
        <taxon>Pseudomonadota</taxon>
        <taxon>Alphaproteobacteria</taxon>
        <taxon>Hyphomicrobiales</taxon>
        <taxon>Nitrobacteraceae</taxon>
        <taxon>Bradyrhizobium</taxon>
    </lineage>
</organism>
<dbReference type="Proteomes" id="UP000189935">
    <property type="component" value="Chromosome I"/>
</dbReference>
<evidence type="ECO:0008006" key="3">
    <source>
        <dbReference type="Google" id="ProtNLM"/>
    </source>
</evidence>
<evidence type="ECO:0000313" key="2">
    <source>
        <dbReference type="Proteomes" id="UP000189935"/>
    </source>
</evidence>
<sequence>MHIFIDETGTFTGIGQPLSISMIGALIVPDARLRSLEREYGKLRKYLPTENGEVKGKRPPVAASAYWSIATMIAWK</sequence>
<protein>
    <recommendedName>
        <fullName evidence="3">DUF3800 domain-containing protein</fullName>
    </recommendedName>
</protein>
<dbReference type="OrthoDB" id="7888982at2"/>